<protein>
    <recommendedName>
        <fullName evidence="5">DNA primase</fullName>
    </recommendedName>
</protein>
<evidence type="ECO:0008006" key="5">
    <source>
        <dbReference type="Google" id="ProtNLM"/>
    </source>
</evidence>
<reference evidence="3 4" key="1">
    <citation type="submission" date="2018-06" db="EMBL/GenBank/DDBJ databases">
        <title>Genomic Encyclopedia of Archaeal and Bacterial Type Strains, Phase II (KMG-II): from individual species to whole genera.</title>
        <authorList>
            <person name="Goeker M."/>
        </authorList>
    </citation>
    <scope>NUCLEOTIDE SEQUENCE [LARGE SCALE GENOMIC DNA]</scope>
    <source>
        <strain evidence="3 4">DSM 17205</strain>
    </source>
</reference>
<evidence type="ECO:0000313" key="4">
    <source>
        <dbReference type="Proteomes" id="UP000248584"/>
    </source>
</evidence>
<dbReference type="InterPro" id="IPR047731">
    <property type="entry name" value="Zinc_ribbon_put"/>
</dbReference>
<dbReference type="Proteomes" id="UP000248584">
    <property type="component" value="Unassembled WGS sequence"/>
</dbReference>
<feature type="domain" description="DUF6371" evidence="1">
    <location>
        <begin position="101"/>
        <end position="254"/>
    </location>
</feature>
<dbReference type="InterPro" id="IPR045951">
    <property type="entry name" value="DUF6371"/>
</dbReference>
<dbReference type="Pfam" id="PF19898">
    <property type="entry name" value="DUF6371"/>
    <property type="match status" value="1"/>
</dbReference>
<organism evidence="3 4">
    <name type="scientific">Nonlabens dokdonensis</name>
    <dbReference type="NCBI Taxonomy" id="328515"/>
    <lineage>
        <taxon>Bacteria</taxon>
        <taxon>Pseudomonadati</taxon>
        <taxon>Bacteroidota</taxon>
        <taxon>Flavobacteriia</taxon>
        <taxon>Flavobacteriales</taxon>
        <taxon>Flavobacteriaceae</taxon>
        <taxon>Nonlabens</taxon>
    </lineage>
</organism>
<dbReference type="EMBL" id="QKZR01000008">
    <property type="protein sequence ID" value="PZX36777.1"/>
    <property type="molecule type" value="Genomic_DNA"/>
</dbReference>
<gene>
    <name evidence="3" type="ORF">LX97_03239</name>
</gene>
<dbReference type="NCBIfam" id="NF040506">
    <property type="entry name" value="PG0870_Nterm"/>
    <property type="match status" value="1"/>
</dbReference>
<accession>A0ABX5PTV7</accession>
<evidence type="ECO:0000313" key="3">
    <source>
        <dbReference type="EMBL" id="PZX36777.1"/>
    </source>
</evidence>
<name>A0ABX5PTV7_9FLAO</name>
<evidence type="ECO:0000259" key="2">
    <source>
        <dbReference type="Pfam" id="PF21957"/>
    </source>
</evidence>
<proteinExistence type="predicted"/>
<evidence type="ECO:0000259" key="1">
    <source>
        <dbReference type="Pfam" id="PF19898"/>
    </source>
</evidence>
<keyword evidence="4" id="KW-1185">Reference proteome</keyword>
<comment type="caution">
    <text evidence="3">The sequence shown here is derived from an EMBL/GenBank/DDBJ whole genome shotgun (WGS) entry which is preliminary data.</text>
</comment>
<sequence length="358" mass="42362">MSYRYTLDPKSKKYICPNPDCNKKRFVRYWDTENNEYLPIELGRCDREIKCGYHKTPKDFLKSNNIKSNWTPNKPVKEEIKTFDYLDLKHISIQGYNFQNNNFVTFLLTMFSKETVKEIITRYLLGTISKPWEKSVVFWRLSPDNVLSYGKIMNYNPKTGRKIKEPYLKISSFHKVLYRGKRDSFKYKKALFGMHLINENKTKPIAIVESEKTACIMSAIKSEFIWIASSGISMLDQNVMIDLIDRKIIFYPDLSERNKKGFNAYDIWLRKAEELKEFGFDITVSKFLYELADTEDLENGYDIADYFIEKYQKNKAIPKIETKEIVYIQNRKEKAIDKLISKNPAIKLLIKTFQLQSK</sequence>
<dbReference type="Pfam" id="PF21957">
    <property type="entry name" value="Zn_ribbon_16"/>
    <property type="match status" value="1"/>
</dbReference>
<dbReference type="RefSeq" id="WP_015362366.1">
    <property type="nucleotide sequence ID" value="NZ_QKZR01000008.1"/>
</dbReference>
<feature type="domain" description="Zinc beta-ribbon finger putative" evidence="2">
    <location>
        <begin position="3"/>
        <end position="65"/>
    </location>
</feature>